<comment type="subcellular location">
    <subcellularLocation>
        <location evidence="1">Membrane</location>
        <topology evidence="1">Multi-pass membrane protein</topology>
    </subcellularLocation>
</comment>
<accession>A0AB35SYP9</accession>
<feature type="transmembrane region" description="Helical" evidence="7">
    <location>
        <begin position="230"/>
        <end position="252"/>
    </location>
</feature>
<evidence type="ECO:0000256" key="5">
    <source>
        <dbReference type="ARBA" id="ARBA00023136"/>
    </source>
</evidence>
<name>A0AB35SYP9_RUBRA</name>
<dbReference type="AlphaFoldDB" id="A0AB35SYP9"/>
<feature type="region of interest" description="Disordered" evidence="6">
    <location>
        <begin position="369"/>
        <end position="390"/>
    </location>
</feature>
<feature type="transmembrane region" description="Helical" evidence="7">
    <location>
        <begin position="292"/>
        <end position="312"/>
    </location>
</feature>
<feature type="transmembrane region" description="Helical" evidence="7">
    <location>
        <begin position="58"/>
        <end position="78"/>
    </location>
</feature>
<dbReference type="RefSeq" id="WP_051589145.1">
    <property type="nucleotide sequence ID" value="NZ_CP007514.1"/>
</dbReference>
<evidence type="ECO:0000256" key="4">
    <source>
        <dbReference type="ARBA" id="ARBA00022989"/>
    </source>
</evidence>
<comment type="caution">
    <text evidence="8">The sequence shown here is derived from an EMBL/GenBank/DDBJ whole genome shotgun (WGS) entry which is preliminary data.</text>
</comment>
<dbReference type="PANTHER" id="PTHR21716:SF62">
    <property type="entry name" value="TRANSPORT PROTEIN YDBI-RELATED"/>
    <property type="match status" value="1"/>
</dbReference>
<protein>
    <submittedName>
        <fullName evidence="8">AI-2E family transporter</fullName>
    </submittedName>
</protein>
<evidence type="ECO:0000313" key="8">
    <source>
        <dbReference type="EMBL" id="MDX5892734.1"/>
    </source>
</evidence>
<gene>
    <name evidence="8" type="ORF">SIL72_01710</name>
</gene>
<proteinExistence type="inferred from homology"/>
<reference evidence="8" key="1">
    <citation type="submission" date="2023-11" db="EMBL/GenBank/DDBJ databases">
        <title>MicrobeMod: A computational toolkit for identifying prokaryotic methylation and restriction-modification with nanopore sequencing.</title>
        <authorList>
            <person name="Crits-Christoph A."/>
            <person name="Kang S.C."/>
            <person name="Lee H."/>
            <person name="Ostrov N."/>
        </authorList>
    </citation>
    <scope>NUCLEOTIDE SEQUENCE</scope>
    <source>
        <strain evidence="8">ATCC 51242</strain>
    </source>
</reference>
<keyword evidence="4 7" id="KW-1133">Transmembrane helix</keyword>
<feature type="transmembrane region" description="Helical" evidence="7">
    <location>
        <begin position="324"/>
        <end position="357"/>
    </location>
</feature>
<feature type="transmembrane region" description="Helical" evidence="7">
    <location>
        <begin position="258"/>
        <end position="280"/>
    </location>
</feature>
<evidence type="ECO:0000256" key="7">
    <source>
        <dbReference type="SAM" id="Phobius"/>
    </source>
</evidence>
<feature type="transmembrane region" description="Helical" evidence="7">
    <location>
        <begin position="169"/>
        <end position="195"/>
    </location>
</feature>
<evidence type="ECO:0000313" key="9">
    <source>
        <dbReference type="Proteomes" id="UP001281130"/>
    </source>
</evidence>
<evidence type="ECO:0000256" key="1">
    <source>
        <dbReference type="ARBA" id="ARBA00004141"/>
    </source>
</evidence>
<dbReference type="Pfam" id="PF01594">
    <property type="entry name" value="AI-2E_transport"/>
    <property type="match status" value="1"/>
</dbReference>
<feature type="region of interest" description="Disordered" evidence="6">
    <location>
        <begin position="1"/>
        <end position="28"/>
    </location>
</feature>
<keyword evidence="3 7" id="KW-0812">Transmembrane</keyword>
<feature type="transmembrane region" description="Helical" evidence="7">
    <location>
        <begin position="34"/>
        <end position="52"/>
    </location>
</feature>
<evidence type="ECO:0000256" key="6">
    <source>
        <dbReference type="SAM" id="MobiDB-lite"/>
    </source>
</evidence>
<sequence>MREHDDSAEQMTQSDRESEASPDPKGPDSAERRVYIGIGLVFAILLLGYLIYQISAVVLVALLTLLFSIILSGPVDYLERRGWSRGLGTFSVLAGLLLFFTGVGFLVAPTIGNQAEQFASSLPALLQNVQDYLQELQQRSGFDFQIPLETDSIVEATQNFLSGGTLSTVATFGAGVVNVITLGAVALITTIYAVLRPRPLVEGFVACFPAGKRQRVRDILGAMYGAVQRWFVGQLASMVIIGTLWTIALFILGIPFALLLGILAALLSFVPYLGAALSLVPPFLIALVNDPILALWVVVVYLAIQTVESYAIQPIVMSRAVDLHPAVVVFAVLIMGTLFGLVGVLLAVPLTAALIVLVEMVWVDRMDEAGTDPNPPKPREKSGRRKGEHLTRKVLRRVSGGLRRALESLRRS</sequence>
<feature type="transmembrane region" description="Helical" evidence="7">
    <location>
        <begin position="90"/>
        <end position="111"/>
    </location>
</feature>
<dbReference type="GO" id="GO:0005886">
    <property type="term" value="C:plasma membrane"/>
    <property type="evidence" value="ECO:0007669"/>
    <property type="project" value="UniProtKB-SubCell"/>
</dbReference>
<evidence type="ECO:0000256" key="3">
    <source>
        <dbReference type="ARBA" id="ARBA00022692"/>
    </source>
</evidence>
<keyword evidence="5 7" id="KW-0472">Membrane</keyword>
<evidence type="ECO:0000256" key="2">
    <source>
        <dbReference type="ARBA" id="ARBA00009773"/>
    </source>
</evidence>
<dbReference type="Proteomes" id="UP001281130">
    <property type="component" value="Unassembled WGS sequence"/>
</dbReference>
<dbReference type="InterPro" id="IPR002549">
    <property type="entry name" value="AI-2E-like"/>
</dbReference>
<comment type="similarity">
    <text evidence="2">Belongs to the autoinducer-2 exporter (AI-2E) (TC 2.A.86) family.</text>
</comment>
<dbReference type="EMBL" id="JAWXXX010000001">
    <property type="protein sequence ID" value="MDX5892734.1"/>
    <property type="molecule type" value="Genomic_DNA"/>
</dbReference>
<organism evidence="8 9">
    <name type="scientific">Rubrobacter radiotolerans</name>
    <name type="common">Arthrobacter radiotolerans</name>
    <dbReference type="NCBI Taxonomy" id="42256"/>
    <lineage>
        <taxon>Bacteria</taxon>
        <taxon>Bacillati</taxon>
        <taxon>Actinomycetota</taxon>
        <taxon>Rubrobacteria</taxon>
        <taxon>Rubrobacterales</taxon>
        <taxon>Rubrobacteraceae</taxon>
        <taxon>Rubrobacter</taxon>
    </lineage>
</organism>
<dbReference type="PANTHER" id="PTHR21716">
    <property type="entry name" value="TRANSMEMBRANE PROTEIN"/>
    <property type="match status" value="1"/>
</dbReference>